<name>A0A9Q8L665_PASFU</name>
<dbReference type="Pfam" id="PF12796">
    <property type="entry name" value="Ank_2"/>
    <property type="match status" value="1"/>
</dbReference>
<proteinExistence type="predicted"/>
<accession>A0A9Q8L665</accession>
<evidence type="ECO:0000313" key="2">
    <source>
        <dbReference type="Proteomes" id="UP000756132"/>
    </source>
</evidence>
<dbReference type="InterPro" id="IPR002110">
    <property type="entry name" value="Ankyrin_rpt"/>
</dbReference>
<reference evidence="1" key="2">
    <citation type="journal article" date="2022" name="Microb. Genom.">
        <title>A chromosome-scale genome assembly of the tomato pathogen Cladosporium fulvum reveals a compartmentalized genome architecture and the presence of a dispensable chromosome.</title>
        <authorList>
            <person name="Zaccaron A.Z."/>
            <person name="Chen L.H."/>
            <person name="Samaras A."/>
            <person name="Stergiopoulos I."/>
        </authorList>
    </citation>
    <scope>NUCLEOTIDE SEQUENCE</scope>
    <source>
        <strain evidence="1">Race5_Kim</strain>
    </source>
</reference>
<dbReference type="GeneID" id="71980132"/>
<protein>
    <submittedName>
        <fullName evidence="1">Uncharacterized protein</fullName>
    </submittedName>
</protein>
<dbReference type="AlphaFoldDB" id="A0A9Q8L665"/>
<dbReference type="RefSeq" id="XP_047755919.1">
    <property type="nucleotide sequence ID" value="XM_047899402.1"/>
</dbReference>
<dbReference type="Proteomes" id="UP000756132">
    <property type="component" value="Chromosome 1"/>
</dbReference>
<keyword evidence="2" id="KW-1185">Reference proteome</keyword>
<dbReference type="EMBL" id="CP090163">
    <property type="protein sequence ID" value="UJO11553.1"/>
    <property type="molecule type" value="Genomic_DNA"/>
</dbReference>
<dbReference type="InterPro" id="IPR036770">
    <property type="entry name" value="Ankyrin_rpt-contain_sf"/>
</dbReference>
<dbReference type="SUPFAM" id="SSF48403">
    <property type="entry name" value="Ankyrin repeat"/>
    <property type="match status" value="1"/>
</dbReference>
<dbReference type="KEGG" id="ffu:CLAFUR5_00254"/>
<evidence type="ECO:0000313" key="1">
    <source>
        <dbReference type="EMBL" id="UJO11553.1"/>
    </source>
</evidence>
<dbReference type="OrthoDB" id="4772757at2759"/>
<reference evidence="1" key="1">
    <citation type="submission" date="2021-12" db="EMBL/GenBank/DDBJ databases">
        <authorList>
            <person name="Zaccaron A."/>
            <person name="Stergiopoulos I."/>
        </authorList>
    </citation>
    <scope>NUCLEOTIDE SEQUENCE</scope>
    <source>
        <strain evidence="1">Race5_Kim</strain>
    </source>
</reference>
<dbReference type="Gene3D" id="1.25.40.20">
    <property type="entry name" value="Ankyrin repeat-containing domain"/>
    <property type="match status" value="1"/>
</dbReference>
<sequence length="113" mass="11876">MLVDDCGANVNQVGGVYGTALQIAAEAEFESTLNLLLSKGADPNGVAGYHGTALQAAAWRGWYEGIEILLAYGAEIGIQGGARGNAIRAAEEVFDPEVATMLSRILARRQARL</sequence>
<organism evidence="1 2">
    <name type="scientific">Passalora fulva</name>
    <name type="common">Tomato leaf mold</name>
    <name type="synonym">Cladosporium fulvum</name>
    <dbReference type="NCBI Taxonomy" id="5499"/>
    <lineage>
        <taxon>Eukaryota</taxon>
        <taxon>Fungi</taxon>
        <taxon>Dikarya</taxon>
        <taxon>Ascomycota</taxon>
        <taxon>Pezizomycotina</taxon>
        <taxon>Dothideomycetes</taxon>
        <taxon>Dothideomycetidae</taxon>
        <taxon>Mycosphaerellales</taxon>
        <taxon>Mycosphaerellaceae</taxon>
        <taxon>Fulvia</taxon>
    </lineage>
</organism>
<gene>
    <name evidence="1" type="ORF">CLAFUR5_00254</name>
</gene>